<sequence>IKQQAKSRGKLIRLQKRLGLIYLEGDFRAEGQVYVVIVVPRPPEPPGNEAAVAGTAPSNGPQKTSATAAKSPTQSLQSETSIAAGNILQLNEDETIEAIGGGIALIVLQYNI</sequence>
<feature type="non-terminal residue" evidence="2">
    <location>
        <position position="1"/>
    </location>
</feature>
<name>A0AAN6S1A9_9PEZI</name>
<dbReference type="Proteomes" id="UP001303473">
    <property type="component" value="Unassembled WGS sequence"/>
</dbReference>
<comment type="caution">
    <text evidence="2">The sequence shown here is derived from an EMBL/GenBank/DDBJ whole genome shotgun (WGS) entry which is preliminary data.</text>
</comment>
<evidence type="ECO:0000313" key="3">
    <source>
        <dbReference type="Proteomes" id="UP001303473"/>
    </source>
</evidence>
<dbReference type="AlphaFoldDB" id="A0AAN6S1A9"/>
<feature type="non-terminal residue" evidence="2">
    <location>
        <position position="112"/>
    </location>
</feature>
<feature type="region of interest" description="Disordered" evidence="1">
    <location>
        <begin position="46"/>
        <end position="77"/>
    </location>
</feature>
<organism evidence="2 3">
    <name type="scientific">Diplogelasinospora grovesii</name>
    <dbReference type="NCBI Taxonomy" id="303347"/>
    <lineage>
        <taxon>Eukaryota</taxon>
        <taxon>Fungi</taxon>
        <taxon>Dikarya</taxon>
        <taxon>Ascomycota</taxon>
        <taxon>Pezizomycotina</taxon>
        <taxon>Sordariomycetes</taxon>
        <taxon>Sordariomycetidae</taxon>
        <taxon>Sordariales</taxon>
        <taxon>Diplogelasinosporaceae</taxon>
        <taxon>Diplogelasinospora</taxon>
    </lineage>
</organism>
<gene>
    <name evidence="2" type="ORF">QBC46DRAFT_246163</name>
</gene>
<dbReference type="EMBL" id="MU853852">
    <property type="protein sequence ID" value="KAK3937532.1"/>
    <property type="molecule type" value="Genomic_DNA"/>
</dbReference>
<proteinExistence type="predicted"/>
<feature type="compositionally biased region" description="Polar residues" evidence="1">
    <location>
        <begin position="56"/>
        <end position="77"/>
    </location>
</feature>
<keyword evidence="3" id="KW-1185">Reference proteome</keyword>
<evidence type="ECO:0000256" key="1">
    <source>
        <dbReference type="SAM" id="MobiDB-lite"/>
    </source>
</evidence>
<accession>A0AAN6S1A9</accession>
<evidence type="ECO:0000313" key="2">
    <source>
        <dbReference type="EMBL" id="KAK3937532.1"/>
    </source>
</evidence>
<reference evidence="3" key="1">
    <citation type="journal article" date="2023" name="Mol. Phylogenet. Evol.">
        <title>Genome-scale phylogeny and comparative genomics of the fungal order Sordariales.</title>
        <authorList>
            <person name="Hensen N."/>
            <person name="Bonometti L."/>
            <person name="Westerberg I."/>
            <person name="Brannstrom I.O."/>
            <person name="Guillou S."/>
            <person name="Cros-Aarteil S."/>
            <person name="Calhoun S."/>
            <person name="Haridas S."/>
            <person name="Kuo A."/>
            <person name="Mondo S."/>
            <person name="Pangilinan J."/>
            <person name="Riley R."/>
            <person name="LaButti K."/>
            <person name="Andreopoulos B."/>
            <person name="Lipzen A."/>
            <person name="Chen C."/>
            <person name="Yan M."/>
            <person name="Daum C."/>
            <person name="Ng V."/>
            <person name="Clum A."/>
            <person name="Steindorff A."/>
            <person name="Ohm R.A."/>
            <person name="Martin F."/>
            <person name="Silar P."/>
            <person name="Natvig D.O."/>
            <person name="Lalanne C."/>
            <person name="Gautier V."/>
            <person name="Ament-Velasquez S.L."/>
            <person name="Kruys A."/>
            <person name="Hutchinson M.I."/>
            <person name="Powell A.J."/>
            <person name="Barry K."/>
            <person name="Miller A.N."/>
            <person name="Grigoriev I.V."/>
            <person name="Debuchy R."/>
            <person name="Gladieux P."/>
            <person name="Hiltunen Thoren M."/>
            <person name="Johannesson H."/>
        </authorList>
    </citation>
    <scope>NUCLEOTIDE SEQUENCE [LARGE SCALE GENOMIC DNA]</scope>
    <source>
        <strain evidence="3">CBS 340.73</strain>
    </source>
</reference>
<protein>
    <submittedName>
        <fullName evidence="2">Uncharacterized protein</fullName>
    </submittedName>
</protein>